<accession>A0AAV1AGZ9</accession>
<dbReference type="AlphaFoldDB" id="A0AAV1AGZ9"/>
<dbReference type="EMBL" id="OX451739">
    <property type="protein sequence ID" value="CAI8609586.1"/>
    <property type="molecule type" value="Genomic_DNA"/>
</dbReference>
<dbReference type="Proteomes" id="UP001157006">
    <property type="component" value="Chromosome 4"/>
</dbReference>
<proteinExistence type="predicted"/>
<reference evidence="1 2" key="1">
    <citation type="submission" date="2023-01" db="EMBL/GenBank/DDBJ databases">
        <authorList>
            <person name="Kreplak J."/>
        </authorList>
    </citation>
    <scope>NUCLEOTIDE SEQUENCE [LARGE SCALE GENOMIC DNA]</scope>
</reference>
<gene>
    <name evidence="1" type="ORF">VFH_IV140560</name>
</gene>
<protein>
    <submittedName>
        <fullName evidence="1">Uncharacterized protein</fullName>
    </submittedName>
</protein>
<evidence type="ECO:0000313" key="1">
    <source>
        <dbReference type="EMBL" id="CAI8609586.1"/>
    </source>
</evidence>
<keyword evidence="2" id="KW-1185">Reference proteome</keyword>
<sequence>MLIQISSQDTLRYTPDADAILSLIQISDSDTVRIHSRYGSHSITHSDYSYRHSLDTLQDTDAILLLIQIRSPDIVKIRSRRGYHSDTHSFDLQPTVQQTFLDGIYNPISNKILSPLQMASLSPFPQL</sequence>
<evidence type="ECO:0000313" key="2">
    <source>
        <dbReference type="Proteomes" id="UP001157006"/>
    </source>
</evidence>
<organism evidence="1 2">
    <name type="scientific">Vicia faba</name>
    <name type="common">Broad bean</name>
    <name type="synonym">Faba vulgaris</name>
    <dbReference type="NCBI Taxonomy" id="3906"/>
    <lineage>
        <taxon>Eukaryota</taxon>
        <taxon>Viridiplantae</taxon>
        <taxon>Streptophyta</taxon>
        <taxon>Embryophyta</taxon>
        <taxon>Tracheophyta</taxon>
        <taxon>Spermatophyta</taxon>
        <taxon>Magnoliopsida</taxon>
        <taxon>eudicotyledons</taxon>
        <taxon>Gunneridae</taxon>
        <taxon>Pentapetalae</taxon>
        <taxon>rosids</taxon>
        <taxon>fabids</taxon>
        <taxon>Fabales</taxon>
        <taxon>Fabaceae</taxon>
        <taxon>Papilionoideae</taxon>
        <taxon>50 kb inversion clade</taxon>
        <taxon>NPAAA clade</taxon>
        <taxon>Hologalegina</taxon>
        <taxon>IRL clade</taxon>
        <taxon>Fabeae</taxon>
        <taxon>Vicia</taxon>
    </lineage>
</organism>
<name>A0AAV1AGZ9_VICFA</name>